<reference evidence="5 6" key="1">
    <citation type="submission" date="2019-09" db="EMBL/GenBank/DDBJ databases">
        <title>Complete genome sequence of Arachidicoccus sp. B3-10 isolated from apple orchard soil.</title>
        <authorList>
            <person name="Kim H.S."/>
            <person name="Han K.-I."/>
            <person name="Suh M.K."/>
            <person name="Lee K.C."/>
            <person name="Eom M.K."/>
            <person name="Kim J.-S."/>
            <person name="Kang S.W."/>
            <person name="Sin Y."/>
            <person name="Lee J.-S."/>
        </authorList>
    </citation>
    <scope>NUCLEOTIDE SEQUENCE [LARGE SCALE GENOMIC DNA]</scope>
    <source>
        <strain evidence="5 6">B3-10</strain>
    </source>
</reference>
<evidence type="ECO:0000256" key="2">
    <source>
        <dbReference type="ARBA" id="ARBA00023125"/>
    </source>
</evidence>
<dbReference type="InterPro" id="IPR051081">
    <property type="entry name" value="HTH_MetalResp_TranReg"/>
</dbReference>
<dbReference type="EMBL" id="CP044016">
    <property type="protein sequence ID" value="QES88336.1"/>
    <property type="molecule type" value="Genomic_DNA"/>
</dbReference>
<dbReference type="SMART" id="SM00418">
    <property type="entry name" value="HTH_ARSR"/>
    <property type="match status" value="1"/>
</dbReference>
<dbReference type="Proteomes" id="UP000292424">
    <property type="component" value="Chromosome"/>
</dbReference>
<dbReference type="AlphaFoldDB" id="A0A5P2FXX1"/>
<keyword evidence="2" id="KW-0238">DNA-binding</keyword>
<dbReference type="GO" id="GO:0003700">
    <property type="term" value="F:DNA-binding transcription factor activity"/>
    <property type="evidence" value="ECO:0007669"/>
    <property type="project" value="InterPro"/>
</dbReference>
<evidence type="ECO:0000256" key="3">
    <source>
        <dbReference type="ARBA" id="ARBA00023163"/>
    </source>
</evidence>
<dbReference type="InterPro" id="IPR011991">
    <property type="entry name" value="ArsR-like_HTH"/>
</dbReference>
<feature type="domain" description="HTH arsR-type" evidence="4">
    <location>
        <begin position="1"/>
        <end position="100"/>
    </location>
</feature>
<evidence type="ECO:0000313" key="5">
    <source>
        <dbReference type="EMBL" id="QES88336.1"/>
    </source>
</evidence>
<protein>
    <submittedName>
        <fullName evidence="5">Helix-turn-helix transcriptional regulator</fullName>
    </submittedName>
</protein>
<evidence type="ECO:0000259" key="4">
    <source>
        <dbReference type="PROSITE" id="PS50987"/>
    </source>
</evidence>
<keyword evidence="3" id="KW-0804">Transcription</keyword>
<dbReference type="InterPro" id="IPR036388">
    <property type="entry name" value="WH-like_DNA-bd_sf"/>
</dbReference>
<dbReference type="PANTHER" id="PTHR33154">
    <property type="entry name" value="TRANSCRIPTIONAL REGULATOR, ARSR FAMILY"/>
    <property type="match status" value="1"/>
</dbReference>
<keyword evidence="6" id="KW-1185">Reference proteome</keyword>
<dbReference type="GO" id="GO:0003677">
    <property type="term" value="F:DNA binding"/>
    <property type="evidence" value="ECO:0007669"/>
    <property type="project" value="UniProtKB-KW"/>
</dbReference>
<gene>
    <name evidence="5" type="ORF">E0W69_006560</name>
</gene>
<dbReference type="OrthoDB" id="9790747at2"/>
<name>A0A5P2FXX1_9BACT</name>
<dbReference type="RefSeq" id="WP_131329224.1">
    <property type="nucleotide sequence ID" value="NZ_CP044016.1"/>
</dbReference>
<dbReference type="PANTHER" id="PTHR33154:SF33">
    <property type="entry name" value="TRANSCRIPTIONAL REPRESSOR SDPR"/>
    <property type="match status" value="1"/>
</dbReference>
<keyword evidence="1" id="KW-0805">Transcription regulation</keyword>
<dbReference type="SUPFAM" id="SSF46785">
    <property type="entry name" value="Winged helix' DNA-binding domain"/>
    <property type="match status" value="1"/>
</dbReference>
<evidence type="ECO:0000313" key="6">
    <source>
        <dbReference type="Proteomes" id="UP000292424"/>
    </source>
</evidence>
<dbReference type="InterPro" id="IPR036390">
    <property type="entry name" value="WH_DNA-bd_sf"/>
</dbReference>
<dbReference type="InterPro" id="IPR001845">
    <property type="entry name" value="HTH_ArsR_DNA-bd_dom"/>
</dbReference>
<evidence type="ECO:0000256" key="1">
    <source>
        <dbReference type="ARBA" id="ARBA00023015"/>
    </source>
</evidence>
<organism evidence="5 6">
    <name type="scientific">Rhizosphaericola mali</name>
    <dbReference type="NCBI Taxonomy" id="2545455"/>
    <lineage>
        <taxon>Bacteria</taxon>
        <taxon>Pseudomonadati</taxon>
        <taxon>Bacteroidota</taxon>
        <taxon>Chitinophagia</taxon>
        <taxon>Chitinophagales</taxon>
        <taxon>Chitinophagaceae</taxon>
        <taxon>Rhizosphaericola</taxon>
    </lineage>
</organism>
<accession>A0A5P2FXX1</accession>
<dbReference type="CDD" id="cd00090">
    <property type="entry name" value="HTH_ARSR"/>
    <property type="match status" value="1"/>
</dbReference>
<proteinExistence type="predicted"/>
<sequence length="100" mass="11385">MELKQVAEISQCLSNTVRLQILEWLKNPEANFPANTSGLSNKDGVCVTFINDKSGLSQSTISTYLKNMESCGLLKNKRIGKWTYFLRNEETIQAYTDYLK</sequence>
<dbReference type="Gene3D" id="1.10.10.10">
    <property type="entry name" value="Winged helix-like DNA-binding domain superfamily/Winged helix DNA-binding domain"/>
    <property type="match status" value="1"/>
</dbReference>
<dbReference type="KEGG" id="arac:E0W69_006560"/>
<dbReference type="PROSITE" id="PS50987">
    <property type="entry name" value="HTH_ARSR_2"/>
    <property type="match status" value="1"/>
</dbReference>